<dbReference type="InterPro" id="IPR037817">
    <property type="entry name" value="TAF7"/>
</dbReference>
<evidence type="ECO:0000256" key="6">
    <source>
        <dbReference type="SAM" id="MobiDB-lite"/>
    </source>
</evidence>
<reference evidence="8 9" key="1">
    <citation type="submission" date="2014-11" db="EMBL/GenBank/DDBJ databases">
        <authorList>
            <person name="Zhu J."/>
            <person name="Qi W."/>
            <person name="Song R."/>
        </authorList>
    </citation>
    <scope>NUCLEOTIDE SEQUENCE [LARGE SCALE GENOMIC DNA]</scope>
</reference>
<evidence type="ECO:0000256" key="4">
    <source>
        <dbReference type="ARBA" id="ARBA00023163"/>
    </source>
</evidence>
<organism evidence="8 9">
    <name type="scientific">Vitrella brassicaformis (strain CCMP3155)</name>
    <dbReference type="NCBI Taxonomy" id="1169540"/>
    <lineage>
        <taxon>Eukaryota</taxon>
        <taxon>Sar</taxon>
        <taxon>Alveolata</taxon>
        <taxon>Colpodellida</taxon>
        <taxon>Vitrellaceae</taxon>
        <taxon>Vitrella</taxon>
    </lineage>
</organism>
<dbReference type="STRING" id="1169540.A0A0G4FIM6"/>
<gene>
    <name evidence="8" type="ORF">Vbra_9178</name>
</gene>
<dbReference type="Proteomes" id="UP000041254">
    <property type="component" value="Unassembled WGS sequence"/>
</dbReference>
<feature type="compositionally biased region" description="Basic residues" evidence="6">
    <location>
        <begin position="372"/>
        <end position="384"/>
    </location>
</feature>
<dbReference type="Pfam" id="PF04658">
    <property type="entry name" value="TAFII55_N"/>
    <property type="match status" value="1"/>
</dbReference>
<dbReference type="GO" id="GO:0016251">
    <property type="term" value="F:RNA polymerase II general transcription initiation factor activity"/>
    <property type="evidence" value="ECO:0007669"/>
    <property type="project" value="TreeGrafter"/>
</dbReference>
<dbReference type="PANTHER" id="PTHR12228">
    <property type="entry name" value="TRANSCRIPTION INITIATION FACTOR TFIID 55 KD SUBUNIT-RELATED"/>
    <property type="match status" value="1"/>
</dbReference>
<keyword evidence="3" id="KW-0805">Transcription regulation</keyword>
<dbReference type="SMART" id="SM01370">
    <property type="entry name" value="TAFII55_N"/>
    <property type="match status" value="1"/>
</dbReference>
<feature type="compositionally biased region" description="Basic residues" evidence="6">
    <location>
        <begin position="22"/>
        <end position="37"/>
    </location>
</feature>
<keyword evidence="5" id="KW-0539">Nucleus</keyword>
<dbReference type="AlphaFoldDB" id="A0A0G4FIM6"/>
<sequence>MKGWRDDAHGGGGGGAGGSRPSHPHHGKKRQHIKGHSNIRGDDAATTGMEGFTRMLHDETNIVDHQVILRLPTEVADKLNERIKTSQDGKQLGLSLRPTGKQQGREFDLIFDRQMYGGLLVDLPCYMETYKTNDGGENLYKSGDVAQMMIVYQRPPPGSNTDPLADLKRTQQLNVNDYTFNSGLTPGTHRIRMRKFRGDCAYSPSEMREMEDAILMYLEHQSCDIYEEEWVSEYQRNEHQKNAAADEILETSAQDFAEAKSDASDLSDTLFGLKGAKVVAFAGRPGSKPKVKAKGKPKKKPAKVAGRIAALPLQQQPSDDIIEQDGPYPSGAAYRSAPSMAPPPPLQHPSEPVDAAVFTDSSREDETESRREKRKKKKKKRKKDRDRDRQDK</sequence>
<evidence type="ECO:0000256" key="2">
    <source>
        <dbReference type="ARBA" id="ARBA00009368"/>
    </source>
</evidence>
<proteinExistence type="inferred from homology"/>
<keyword evidence="9" id="KW-1185">Reference proteome</keyword>
<evidence type="ECO:0000256" key="5">
    <source>
        <dbReference type="ARBA" id="ARBA00023242"/>
    </source>
</evidence>
<name>A0A0G4FIM6_VITBC</name>
<feature type="domain" description="TAFII55 protein conserved region" evidence="7">
    <location>
        <begin position="63"/>
        <end position="222"/>
    </location>
</feature>
<evidence type="ECO:0000256" key="3">
    <source>
        <dbReference type="ARBA" id="ARBA00023015"/>
    </source>
</evidence>
<feature type="region of interest" description="Disordered" evidence="6">
    <location>
        <begin position="284"/>
        <end position="392"/>
    </location>
</feature>
<dbReference type="GO" id="GO:0051123">
    <property type="term" value="P:RNA polymerase II preinitiation complex assembly"/>
    <property type="evidence" value="ECO:0007669"/>
    <property type="project" value="TreeGrafter"/>
</dbReference>
<dbReference type="EMBL" id="CDMY01000440">
    <property type="protein sequence ID" value="CEM12962.1"/>
    <property type="molecule type" value="Genomic_DNA"/>
</dbReference>
<feature type="compositionally biased region" description="Basic residues" evidence="6">
    <location>
        <begin position="287"/>
        <end position="302"/>
    </location>
</feature>
<dbReference type="VEuPathDB" id="CryptoDB:Vbra_9178"/>
<dbReference type="InParanoid" id="A0A0G4FIM6"/>
<accession>A0A0G4FIM6</accession>
<keyword evidence="4" id="KW-0804">Transcription</keyword>
<evidence type="ECO:0000259" key="7">
    <source>
        <dbReference type="SMART" id="SM01370"/>
    </source>
</evidence>
<dbReference type="OrthoDB" id="153872at2759"/>
<evidence type="ECO:0000313" key="9">
    <source>
        <dbReference type="Proteomes" id="UP000041254"/>
    </source>
</evidence>
<comment type="similarity">
    <text evidence="2">Belongs to the TAF7 family.</text>
</comment>
<evidence type="ECO:0000256" key="1">
    <source>
        <dbReference type="ARBA" id="ARBA00004123"/>
    </source>
</evidence>
<evidence type="ECO:0000313" key="8">
    <source>
        <dbReference type="EMBL" id="CEM12962.1"/>
    </source>
</evidence>
<dbReference type="GO" id="GO:0005669">
    <property type="term" value="C:transcription factor TFIID complex"/>
    <property type="evidence" value="ECO:0007669"/>
    <property type="project" value="InterPro"/>
</dbReference>
<protein>
    <recommendedName>
        <fullName evidence="7">TAFII55 protein conserved region domain-containing protein</fullName>
    </recommendedName>
</protein>
<dbReference type="InterPro" id="IPR006751">
    <property type="entry name" value="TAFII55_prot_cons_reg"/>
</dbReference>
<feature type="compositionally biased region" description="Basic and acidic residues" evidence="6">
    <location>
        <begin position="361"/>
        <end position="371"/>
    </location>
</feature>
<dbReference type="PANTHER" id="PTHR12228:SF0">
    <property type="entry name" value="TATA-BOX BINDING PROTEIN ASSOCIATED FACTOR 7"/>
    <property type="match status" value="1"/>
</dbReference>
<dbReference type="CDD" id="cd08047">
    <property type="entry name" value="TAF7"/>
    <property type="match status" value="1"/>
</dbReference>
<comment type="subcellular location">
    <subcellularLocation>
        <location evidence="1">Nucleus</location>
    </subcellularLocation>
</comment>
<feature type="region of interest" description="Disordered" evidence="6">
    <location>
        <begin position="1"/>
        <end position="46"/>
    </location>
</feature>